<evidence type="ECO:0000256" key="1">
    <source>
        <dbReference type="SAM" id="Coils"/>
    </source>
</evidence>
<gene>
    <name evidence="4" type="ORF">CTOB1V02_LOCUS8824</name>
</gene>
<feature type="chain" id="PRO_5043635769" evidence="3">
    <location>
        <begin position="21"/>
        <end position="430"/>
    </location>
</feature>
<protein>
    <submittedName>
        <fullName evidence="4">Uncharacterized protein</fullName>
    </submittedName>
</protein>
<proteinExistence type="predicted"/>
<feature type="compositionally biased region" description="Polar residues" evidence="2">
    <location>
        <begin position="344"/>
        <end position="355"/>
    </location>
</feature>
<organism evidence="4">
    <name type="scientific">Cyprideis torosa</name>
    <dbReference type="NCBI Taxonomy" id="163714"/>
    <lineage>
        <taxon>Eukaryota</taxon>
        <taxon>Metazoa</taxon>
        <taxon>Ecdysozoa</taxon>
        <taxon>Arthropoda</taxon>
        <taxon>Crustacea</taxon>
        <taxon>Oligostraca</taxon>
        <taxon>Ostracoda</taxon>
        <taxon>Podocopa</taxon>
        <taxon>Podocopida</taxon>
        <taxon>Cytherocopina</taxon>
        <taxon>Cytheroidea</taxon>
        <taxon>Cytherideidae</taxon>
        <taxon>Cyprideis</taxon>
    </lineage>
</organism>
<feature type="region of interest" description="Disordered" evidence="2">
    <location>
        <begin position="86"/>
        <end position="123"/>
    </location>
</feature>
<reference evidence="4" key="1">
    <citation type="submission" date="2020-11" db="EMBL/GenBank/DDBJ databases">
        <authorList>
            <person name="Tran Van P."/>
        </authorList>
    </citation>
    <scope>NUCLEOTIDE SEQUENCE</scope>
</reference>
<keyword evidence="3" id="KW-0732">Signal</keyword>
<accession>A0A7R8WLQ3</accession>
<dbReference type="EMBL" id="OB663096">
    <property type="protein sequence ID" value="CAD7230969.1"/>
    <property type="molecule type" value="Genomic_DNA"/>
</dbReference>
<evidence type="ECO:0000256" key="3">
    <source>
        <dbReference type="SAM" id="SignalP"/>
    </source>
</evidence>
<dbReference type="AlphaFoldDB" id="A0A7R8WLQ3"/>
<keyword evidence="1" id="KW-0175">Coiled coil</keyword>
<feature type="compositionally biased region" description="Polar residues" evidence="2">
    <location>
        <begin position="362"/>
        <end position="375"/>
    </location>
</feature>
<feature type="region of interest" description="Disordered" evidence="2">
    <location>
        <begin position="339"/>
        <end position="395"/>
    </location>
</feature>
<feature type="coiled-coil region" evidence="1">
    <location>
        <begin position="169"/>
        <end position="200"/>
    </location>
</feature>
<sequence length="430" mass="46878">MNAKTTVVAVLISLFSSVASLLEDDGLVDILSLIRKQQENPEVMPPPLKEKSGFPSVESLVQTLDRIDRLDDAGWAPIQPYLQDLTSCQSNTTPPPSCPNATTAAPKPTQSEHRGQPCDGNSKTVIVVYGGNAGAQQPQEPSPSAGIDLASLESKTNKNTMAGVGGGTCSGASKEAEQLNQKLKMENAKLQQQMKDMLALKKAEVNAMMKDQETSVQQLIRRLQVDSGEEFSFMRTRSGVDGKEAAQFSVACAVADVLSESLNNELRQVTQVRSILEFLSNATCAANEIILAANGCRKIKRFSDLVSRFEVRLPADQALTKTVKMLINVLSRIQTTDDTTTNTVHNSPLVPSTLSREPKTTEILSSDVTSSQNLWKGSPRRKRKQKLQRADVDKGSNAPLSWGRLFQHQGGLEEELIKSLLLETQDNTFL</sequence>
<evidence type="ECO:0000256" key="2">
    <source>
        <dbReference type="SAM" id="MobiDB-lite"/>
    </source>
</evidence>
<evidence type="ECO:0000313" key="4">
    <source>
        <dbReference type="EMBL" id="CAD7230969.1"/>
    </source>
</evidence>
<name>A0A7R8WLQ3_9CRUS</name>
<feature type="signal peptide" evidence="3">
    <location>
        <begin position="1"/>
        <end position="20"/>
    </location>
</feature>
<feature type="compositionally biased region" description="Basic residues" evidence="2">
    <location>
        <begin position="378"/>
        <end position="387"/>
    </location>
</feature>